<dbReference type="GO" id="GO:0046872">
    <property type="term" value="F:metal ion binding"/>
    <property type="evidence" value="ECO:0007669"/>
    <property type="project" value="TreeGrafter"/>
</dbReference>
<dbReference type="PANTHER" id="PTHR10772">
    <property type="entry name" value="10 KDA HEAT SHOCK PROTEIN"/>
    <property type="match status" value="1"/>
</dbReference>
<dbReference type="GO" id="GO:0051087">
    <property type="term" value="F:protein-folding chaperone binding"/>
    <property type="evidence" value="ECO:0007669"/>
    <property type="project" value="TreeGrafter"/>
</dbReference>
<dbReference type="Proteomes" id="UP000017148">
    <property type="component" value="Unassembled WGS sequence"/>
</dbReference>
<dbReference type="OrthoDB" id="9801482at2"/>
<keyword evidence="4" id="KW-1185">Reference proteome</keyword>
<gene>
    <name evidence="3" type="ORF">CALK_0358</name>
</gene>
<evidence type="ECO:0000256" key="2">
    <source>
        <dbReference type="ARBA" id="ARBA00023186"/>
    </source>
</evidence>
<dbReference type="Pfam" id="PF00166">
    <property type="entry name" value="Cpn10"/>
    <property type="match status" value="1"/>
</dbReference>
<evidence type="ECO:0000313" key="4">
    <source>
        <dbReference type="Proteomes" id="UP000017148"/>
    </source>
</evidence>
<dbReference type="RefSeq" id="WP_022635901.1">
    <property type="nucleotide sequence ID" value="NZ_ASJR01000002.1"/>
</dbReference>
<dbReference type="CDD" id="cd00320">
    <property type="entry name" value="cpn10"/>
    <property type="match status" value="1"/>
</dbReference>
<dbReference type="GO" id="GO:0005524">
    <property type="term" value="F:ATP binding"/>
    <property type="evidence" value="ECO:0007669"/>
    <property type="project" value="InterPro"/>
</dbReference>
<dbReference type="SUPFAM" id="SSF50129">
    <property type="entry name" value="GroES-like"/>
    <property type="match status" value="1"/>
</dbReference>
<dbReference type="AlphaFoldDB" id="U7DC85"/>
<comment type="similarity">
    <text evidence="1">Belongs to the GroES chaperonin family.</text>
</comment>
<dbReference type="eggNOG" id="COG0234">
    <property type="taxonomic scope" value="Bacteria"/>
</dbReference>
<dbReference type="Gene3D" id="2.30.33.40">
    <property type="entry name" value="GroES chaperonin"/>
    <property type="match status" value="1"/>
</dbReference>
<reference evidence="3 4" key="1">
    <citation type="journal article" date="2013" name="Environ. Microbiol.">
        <title>Genome analysis of Chitinivibrio alkaliphilus gen. nov., sp. nov., a novel extremely haloalkaliphilic anaerobic chitinolytic bacterium from the candidate phylum Termite Group 3.</title>
        <authorList>
            <person name="Sorokin D.Y."/>
            <person name="Gumerov V.M."/>
            <person name="Rakitin A.L."/>
            <person name="Beletsky A.V."/>
            <person name="Damste J.S."/>
            <person name="Muyzer G."/>
            <person name="Mardanov A.V."/>
            <person name="Ravin N.V."/>
        </authorList>
    </citation>
    <scope>NUCLEOTIDE SEQUENCE [LARGE SCALE GENOMIC DNA]</scope>
    <source>
        <strain evidence="3 4">ACht1</strain>
    </source>
</reference>
<dbReference type="InterPro" id="IPR020818">
    <property type="entry name" value="Chaperonin_GroES"/>
</dbReference>
<dbReference type="EMBL" id="ASJR01000002">
    <property type="protein sequence ID" value="ERP39188.1"/>
    <property type="molecule type" value="Genomic_DNA"/>
</dbReference>
<accession>U7DC85</accession>
<dbReference type="InterPro" id="IPR011032">
    <property type="entry name" value="GroES-like_sf"/>
</dbReference>
<name>U7DC85_9BACT</name>
<keyword evidence="2" id="KW-0143">Chaperone</keyword>
<sequence>MTHAEKEILVIGDRLLIAPARDGEKTSGGLYLPQSVEKKNAVKSGIVVQTGPGYLIPASLEQDEWHEHEDAPRYIPLQVQKGDFVLFLKKQAIEIEYDEKTYMIVQQSDILTIIRDKILGSL</sequence>
<dbReference type="SMART" id="SM00883">
    <property type="entry name" value="Cpn10"/>
    <property type="match status" value="1"/>
</dbReference>
<evidence type="ECO:0000313" key="3">
    <source>
        <dbReference type="EMBL" id="ERP39188.1"/>
    </source>
</evidence>
<dbReference type="InterPro" id="IPR037124">
    <property type="entry name" value="Chaperonin_GroES_sf"/>
</dbReference>
<dbReference type="GO" id="GO:0044183">
    <property type="term" value="F:protein folding chaperone"/>
    <property type="evidence" value="ECO:0007669"/>
    <property type="project" value="InterPro"/>
</dbReference>
<organism evidence="3 4">
    <name type="scientific">Chitinivibrio alkaliphilus ACht1</name>
    <dbReference type="NCBI Taxonomy" id="1313304"/>
    <lineage>
        <taxon>Bacteria</taxon>
        <taxon>Pseudomonadati</taxon>
        <taxon>Fibrobacterota</taxon>
        <taxon>Chitinivibrionia</taxon>
        <taxon>Chitinivibrionales</taxon>
        <taxon>Chitinivibrionaceae</taxon>
        <taxon>Chitinivibrio</taxon>
    </lineage>
</organism>
<dbReference type="GO" id="GO:0051082">
    <property type="term" value="F:unfolded protein binding"/>
    <property type="evidence" value="ECO:0007669"/>
    <property type="project" value="TreeGrafter"/>
</dbReference>
<dbReference type="PANTHER" id="PTHR10772:SF58">
    <property type="entry name" value="CO-CHAPERONIN GROES"/>
    <property type="match status" value="1"/>
</dbReference>
<comment type="caution">
    <text evidence="3">The sequence shown here is derived from an EMBL/GenBank/DDBJ whole genome shotgun (WGS) entry which is preliminary data.</text>
</comment>
<protein>
    <submittedName>
        <fullName evidence="3">Chaperonin Cpn10</fullName>
    </submittedName>
</protein>
<evidence type="ECO:0000256" key="1">
    <source>
        <dbReference type="ARBA" id="ARBA00006975"/>
    </source>
</evidence>
<proteinExistence type="inferred from homology"/>
<dbReference type="STRING" id="1313304.CALK_0358"/>